<sequence length="275" mass="30479">FDVVALSRSKPVETVVSVLGSYASPADLEVLDEYEIDSVVHLAVDRDSRVFEPDRFEAEDRHLRMNVLGTRTLLRFLIRRGCRRFIVASSIAVTGCVFGEAFLPRKIPIPDDHPCDAVDVYGLGKAFVEDLAFFLHRENPDVDISLFRLGAVVPKNPPPPAEPDKFIEAARGRPFAYMSLVAVSDVVEALATAVERPAGAGARRLNLVSSTASTPIPVRDALRIILGERAAELDMRHYERRGYEKAPLFSIDRLREIYDFCPSVDVLSTANPDLS</sequence>
<keyword evidence="2" id="KW-0560">Oxidoreductase</keyword>
<dbReference type="PANTHER" id="PTHR43103:SF5">
    <property type="entry name" value="4-EPIMERASE, PUTATIVE (AFU_ORTHOLOGUE AFUA_7G00360)-RELATED"/>
    <property type="match status" value="1"/>
</dbReference>
<comment type="similarity">
    <text evidence="1">Belongs to the NAD(P)-dependent epimerase/dehydratase family.</text>
</comment>
<dbReference type="Pfam" id="PF01370">
    <property type="entry name" value="Epimerase"/>
    <property type="match status" value="1"/>
</dbReference>
<evidence type="ECO:0000256" key="2">
    <source>
        <dbReference type="ARBA" id="ARBA00023002"/>
    </source>
</evidence>
<dbReference type="PANTHER" id="PTHR43103">
    <property type="entry name" value="NUCLEOSIDE-DIPHOSPHATE-SUGAR EPIMERASE"/>
    <property type="match status" value="1"/>
</dbReference>
<dbReference type="InterPro" id="IPR001509">
    <property type="entry name" value="Epimerase_deHydtase"/>
</dbReference>
<dbReference type="Proteomes" id="UP000460435">
    <property type="component" value="Unassembled WGS sequence"/>
</dbReference>
<feature type="domain" description="NAD-dependent epimerase/dehydratase" evidence="4">
    <location>
        <begin position="29"/>
        <end position="200"/>
    </location>
</feature>
<dbReference type="EMBL" id="WLZY01000027">
    <property type="protein sequence ID" value="NDL61157.1"/>
    <property type="molecule type" value="Genomic_DNA"/>
</dbReference>
<evidence type="ECO:0000256" key="3">
    <source>
        <dbReference type="ARBA" id="ARBA00023027"/>
    </source>
</evidence>
<dbReference type="InterPro" id="IPR036291">
    <property type="entry name" value="NAD(P)-bd_dom_sf"/>
</dbReference>
<proteinExistence type="inferred from homology"/>
<evidence type="ECO:0000313" key="5">
    <source>
        <dbReference type="EMBL" id="NDL61157.1"/>
    </source>
</evidence>
<accession>A0A7K3MDM4</accession>
<dbReference type="AlphaFoldDB" id="A0A7K3MDM4"/>
<protein>
    <submittedName>
        <fullName evidence="5">NAD-dependent epimerase/dehydratase family protein</fullName>
    </submittedName>
</protein>
<organism evidence="5 6">
    <name type="scientific">Phytoactinopolyspora mesophila</name>
    <dbReference type="NCBI Taxonomy" id="2650750"/>
    <lineage>
        <taxon>Bacteria</taxon>
        <taxon>Bacillati</taxon>
        <taxon>Actinomycetota</taxon>
        <taxon>Actinomycetes</taxon>
        <taxon>Jiangellales</taxon>
        <taxon>Jiangellaceae</taxon>
        <taxon>Phytoactinopolyspora</taxon>
    </lineage>
</organism>
<keyword evidence="3" id="KW-0520">NAD</keyword>
<evidence type="ECO:0000259" key="4">
    <source>
        <dbReference type="Pfam" id="PF01370"/>
    </source>
</evidence>
<dbReference type="SUPFAM" id="SSF51735">
    <property type="entry name" value="NAD(P)-binding Rossmann-fold domains"/>
    <property type="match status" value="1"/>
</dbReference>
<dbReference type="Gene3D" id="3.40.50.720">
    <property type="entry name" value="NAD(P)-binding Rossmann-like Domain"/>
    <property type="match status" value="1"/>
</dbReference>
<evidence type="ECO:0000313" key="6">
    <source>
        <dbReference type="Proteomes" id="UP000460435"/>
    </source>
</evidence>
<gene>
    <name evidence="5" type="ORF">F7O44_29240</name>
</gene>
<dbReference type="GO" id="GO:0016491">
    <property type="term" value="F:oxidoreductase activity"/>
    <property type="evidence" value="ECO:0007669"/>
    <property type="project" value="UniProtKB-KW"/>
</dbReference>
<reference evidence="5 6" key="1">
    <citation type="submission" date="2019-11" db="EMBL/GenBank/DDBJ databases">
        <authorList>
            <person name="Li X.-J."/>
            <person name="Feng X.-M."/>
        </authorList>
    </citation>
    <scope>NUCLEOTIDE SEQUENCE [LARGE SCALE GENOMIC DNA]</scope>
    <source>
        <strain evidence="5 6">XMNu-373</strain>
    </source>
</reference>
<name>A0A7K3MDM4_9ACTN</name>
<evidence type="ECO:0000256" key="1">
    <source>
        <dbReference type="ARBA" id="ARBA00007637"/>
    </source>
</evidence>
<feature type="non-terminal residue" evidence="5">
    <location>
        <position position="1"/>
    </location>
</feature>
<comment type="caution">
    <text evidence="5">The sequence shown here is derived from an EMBL/GenBank/DDBJ whole genome shotgun (WGS) entry which is preliminary data.</text>
</comment>
<dbReference type="RefSeq" id="WP_222851823.1">
    <property type="nucleotide sequence ID" value="NZ_WLZY01000027.1"/>
</dbReference>
<keyword evidence="6" id="KW-1185">Reference proteome</keyword>